<evidence type="ECO:0000256" key="6">
    <source>
        <dbReference type="ARBA" id="ARBA00025704"/>
    </source>
</evidence>
<dbReference type="InterPro" id="IPR009081">
    <property type="entry name" value="PP-bd_ACP"/>
</dbReference>
<dbReference type="Pfam" id="PF00550">
    <property type="entry name" value="PP-binding"/>
    <property type="match status" value="1"/>
</dbReference>
<comment type="pathway">
    <text evidence="6">Purine metabolism.</text>
</comment>
<comment type="caution">
    <text evidence="8">The sequence shown here is derived from an EMBL/GenBank/DDBJ whole genome shotgun (WGS) entry which is preliminary data.</text>
</comment>
<evidence type="ECO:0000313" key="9">
    <source>
        <dbReference type="Proteomes" id="UP000774130"/>
    </source>
</evidence>
<name>A0ABS6THM6_9ENTE</name>
<evidence type="ECO:0000256" key="4">
    <source>
        <dbReference type="ARBA" id="ARBA00022833"/>
    </source>
</evidence>
<dbReference type="RefSeq" id="WP_218327691.1">
    <property type="nucleotide sequence ID" value="NZ_JAHUZB010000013.1"/>
</dbReference>
<dbReference type="InterPro" id="IPR018317">
    <property type="entry name" value="QueC"/>
</dbReference>
<evidence type="ECO:0000256" key="5">
    <source>
        <dbReference type="ARBA" id="ARBA00022840"/>
    </source>
</evidence>
<evidence type="ECO:0000256" key="1">
    <source>
        <dbReference type="ARBA" id="ARBA00022598"/>
    </source>
</evidence>
<evidence type="ECO:0000256" key="3">
    <source>
        <dbReference type="ARBA" id="ARBA00022741"/>
    </source>
</evidence>
<dbReference type="EC" id="6.3.4.20" evidence="8"/>
<dbReference type="GO" id="GO:0016874">
    <property type="term" value="F:ligase activity"/>
    <property type="evidence" value="ECO:0007669"/>
    <property type="project" value="UniProtKB-KW"/>
</dbReference>
<evidence type="ECO:0000259" key="7">
    <source>
        <dbReference type="Pfam" id="PF00550"/>
    </source>
</evidence>
<dbReference type="PANTHER" id="PTHR42914:SF1">
    <property type="entry name" value="7-CYANO-7-DEAZAGUANINE SYNTHASE"/>
    <property type="match status" value="1"/>
</dbReference>
<evidence type="ECO:0000256" key="2">
    <source>
        <dbReference type="ARBA" id="ARBA00022723"/>
    </source>
</evidence>
<keyword evidence="4" id="KW-0862">Zinc</keyword>
<dbReference type="PANTHER" id="PTHR42914">
    <property type="entry name" value="7-CYANO-7-DEAZAGUANINE SYNTHASE"/>
    <property type="match status" value="1"/>
</dbReference>
<keyword evidence="5" id="KW-0067">ATP-binding</keyword>
<dbReference type="Proteomes" id="UP000774130">
    <property type="component" value="Unassembled WGS sequence"/>
</dbReference>
<evidence type="ECO:0000313" key="8">
    <source>
        <dbReference type="EMBL" id="MBV7392477.1"/>
    </source>
</evidence>
<keyword evidence="3" id="KW-0547">Nucleotide-binding</keyword>
<accession>A0ABS6THM6</accession>
<keyword evidence="9" id="KW-1185">Reference proteome</keyword>
<dbReference type="Pfam" id="PF06508">
    <property type="entry name" value="QueC"/>
    <property type="match status" value="1"/>
</dbReference>
<feature type="domain" description="Carrier" evidence="7">
    <location>
        <begin position="374"/>
        <end position="425"/>
    </location>
</feature>
<gene>
    <name evidence="8" type="ORF">KUA55_17625</name>
</gene>
<keyword evidence="2" id="KW-0479">Metal-binding</keyword>
<protein>
    <submittedName>
        <fullName evidence="8">7-cyano-7-deazaguanine synthase</fullName>
        <ecNumber evidence="8">6.3.4.20</ecNumber>
    </submittedName>
</protein>
<sequence>MKRAIYYSLDKKSVSDNDYLLKKFPEIVKITFNPAFNSQQCINLEKELFTKAKHNLLLEIFLSIAVSEAQGVDELYLSISKEKLNNFVKDSTEFLNVLKRIVYSSTKNKLKIHVLNEEDSVEKVTISEENNITSVLLKNNVKTVVVYSGGLDCTVAAHSLQSQEIPFELSFIDYGQNNLIEEKLCLEKQSSQLGISKKNSIKVINCLKNFYYQMNDSIDLINGEKITIKNSEAEYVPSRNILLIIITALNFDLSKELQIITGSHEDDKNSPDNSIEFYFLLNRLFKSTRIMDNITVNPMLYSIGGKKDIVDLGNKLGVNFSWTWTCHNKSQNKNKLVPCLECNDCLVRQEAFFSNDLIDPFEKALDFNQKYGNIRNIIKNEFRFENDNFEDMTFEELNIDSLKFIYIVTIIENEYNFEFDMSEIVKFEECLISNFIDSAIKSIEINFLQNKK</sequence>
<dbReference type="EMBL" id="JAHUZB010000013">
    <property type="protein sequence ID" value="MBV7392477.1"/>
    <property type="molecule type" value="Genomic_DNA"/>
</dbReference>
<organism evidence="8 9">
    <name type="scientific">Enterococcus alishanensis</name>
    <dbReference type="NCBI Taxonomy" id="1303817"/>
    <lineage>
        <taxon>Bacteria</taxon>
        <taxon>Bacillati</taxon>
        <taxon>Bacillota</taxon>
        <taxon>Bacilli</taxon>
        <taxon>Lactobacillales</taxon>
        <taxon>Enterococcaceae</taxon>
        <taxon>Enterococcus</taxon>
    </lineage>
</organism>
<keyword evidence="1 8" id="KW-0436">Ligase</keyword>
<reference evidence="8 9" key="1">
    <citation type="submission" date="2021-06" db="EMBL/GenBank/DDBJ databases">
        <title>Enterococcus alishanensis sp. nov., a novel lactic acid bacterium isolated from fresh coffee beans.</title>
        <authorList>
            <person name="Chen Y.-S."/>
        </authorList>
    </citation>
    <scope>NUCLEOTIDE SEQUENCE [LARGE SCALE GENOMIC DNA]</scope>
    <source>
        <strain evidence="8 9">ALS3</strain>
    </source>
</reference>
<proteinExistence type="predicted"/>